<reference evidence="2 3" key="1">
    <citation type="submission" date="2014-06" db="EMBL/GenBank/DDBJ databases">
        <title>Draft genome sequence of Bacillus manliponensis JCM 15802 (MCCC 1A00708).</title>
        <authorList>
            <person name="Lai Q."/>
            <person name="Liu Y."/>
            <person name="Shao Z."/>
        </authorList>
    </citation>
    <scope>NUCLEOTIDE SEQUENCE [LARGE SCALE GENOMIC DNA]</scope>
    <source>
        <strain evidence="2 3">JCM 15802</strain>
    </source>
</reference>
<dbReference type="PANTHER" id="PTHR30363">
    <property type="entry name" value="HTH-TYPE TRANSCRIPTIONAL REGULATOR SRLR-RELATED"/>
    <property type="match status" value="1"/>
</dbReference>
<sequence length="207" mass="24294">MGEARTTKEEIIHIFKTKGEQTIAMLAEELQITEMAVRRHVSKLEKEELIASKMVRQQVGRPTYVYMLSEKGEDSFPKDYKKFALDMLEDLQQFDVVNTMLKARTERIEKQLKRRMDRQESFVHKLQEVALLQEKNGYMVEIESDGEKSFILHKQNCPLIDVAKQFPQLCEEEKQMYKRLFVDANVKVLSNMCAGDCNCSYKIEEKK</sequence>
<evidence type="ECO:0000256" key="1">
    <source>
        <dbReference type="ARBA" id="ARBA00023125"/>
    </source>
</evidence>
<keyword evidence="3" id="KW-1185">Reference proteome</keyword>
<proteinExistence type="predicted"/>
<dbReference type="InterPro" id="IPR036390">
    <property type="entry name" value="WH_DNA-bd_sf"/>
</dbReference>
<dbReference type="GO" id="GO:0003677">
    <property type="term" value="F:DNA binding"/>
    <property type="evidence" value="ECO:0007669"/>
    <property type="project" value="UniProtKB-KW"/>
</dbReference>
<accession>A0A073JU84</accession>
<evidence type="ECO:0000313" key="2">
    <source>
        <dbReference type="EMBL" id="KEK17855.1"/>
    </source>
</evidence>
<dbReference type="CDD" id="cd00090">
    <property type="entry name" value="HTH_ARSR"/>
    <property type="match status" value="1"/>
</dbReference>
<dbReference type="EMBL" id="JOTN01000021">
    <property type="protein sequence ID" value="KEK17855.1"/>
    <property type="molecule type" value="Genomic_DNA"/>
</dbReference>
<dbReference type="PANTHER" id="PTHR30363:SF28">
    <property type="entry name" value="TRANSCRIPTIONAL REGULATORY PROTEIN-RELATED"/>
    <property type="match status" value="1"/>
</dbReference>
<dbReference type="AlphaFoldDB" id="A0A073JU84"/>
<name>A0A073JU84_9BACI</name>
<dbReference type="Proteomes" id="UP000027822">
    <property type="component" value="Unassembled WGS sequence"/>
</dbReference>
<dbReference type="InterPro" id="IPR036388">
    <property type="entry name" value="WH-like_DNA-bd_sf"/>
</dbReference>
<evidence type="ECO:0000313" key="3">
    <source>
        <dbReference type="Proteomes" id="UP000027822"/>
    </source>
</evidence>
<comment type="caution">
    <text evidence="2">The sequence shown here is derived from an EMBL/GenBank/DDBJ whole genome shotgun (WGS) entry which is preliminary data.</text>
</comment>
<dbReference type="InterPro" id="IPR050313">
    <property type="entry name" value="Carb_Metab_HTH_regulators"/>
</dbReference>
<dbReference type="STRING" id="574376.BAMA_10890"/>
<gene>
    <name evidence="2" type="ORF">BAMA_10890</name>
</gene>
<dbReference type="RefSeq" id="WP_034642408.1">
    <property type="nucleotide sequence ID" value="NZ_CBCSJC010000022.1"/>
</dbReference>
<dbReference type="eggNOG" id="COG2345">
    <property type="taxonomic scope" value="Bacteria"/>
</dbReference>
<dbReference type="Pfam" id="PF13412">
    <property type="entry name" value="HTH_24"/>
    <property type="match status" value="1"/>
</dbReference>
<organism evidence="2 3">
    <name type="scientific">Bacillus manliponensis</name>
    <dbReference type="NCBI Taxonomy" id="574376"/>
    <lineage>
        <taxon>Bacteria</taxon>
        <taxon>Bacillati</taxon>
        <taxon>Bacillota</taxon>
        <taxon>Bacilli</taxon>
        <taxon>Bacillales</taxon>
        <taxon>Bacillaceae</taxon>
        <taxon>Bacillus</taxon>
        <taxon>Bacillus cereus group</taxon>
    </lineage>
</organism>
<protein>
    <submittedName>
        <fullName evidence="2">Decarboxylase</fullName>
    </submittedName>
</protein>
<dbReference type="SUPFAM" id="SSF46785">
    <property type="entry name" value="Winged helix' DNA-binding domain"/>
    <property type="match status" value="1"/>
</dbReference>
<dbReference type="InterPro" id="IPR011991">
    <property type="entry name" value="ArsR-like_HTH"/>
</dbReference>
<dbReference type="Gene3D" id="1.10.10.10">
    <property type="entry name" value="Winged helix-like DNA-binding domain superfamily/Winged helix DNA-binding domain"/>
    <property type="match status" value="1"/>
</dbReference>
<keyword evidence="1" id="KW-0238">DNA-binding</keyword>
<dbReference type="OrthoDB" id="155998at2"/>